<dbReference type="AlphaFoldDB" id="A0A7W9J7H9"/>
<keyword evidence="7" id="KW-1185">Reference proteome</keyword>
<keyword evidence="2" id="KW-0378">Hydrolase</keyword>
<organism evidence="6 7">
    <name type="scientific">Kribbella italica</name>
    <dbReference type="NCBI Taxonomy" id="1540520"/>
    <lineage>
        <taxon>Bacteria</taxon>
        <taxon>Bacillati</taxon>
        <taxon>Actinomycetota</taxon>
        <taxon>Actinomycetes</taxon>
        <taxon>Propionibacteriales</taxon>
        <taxon>Kribbellaceae</taxon>
        <taxon>Kribbella</taxon>
    </lineage>
</organism>
<evidence type="ECO:0000256" key="2">
    <source>
        <dbReference type="ARBA" id="ARBA00022801"/>
    </source>
</evidence>
<dbReference type="EMBL" id="JACHMY010000001">
    <property type="protein sequence ID" value="MBB5836323.1"/>
    <property type="molecule type" value="Genomic_DNA"/>
</dbReference>
<keyword evidence="4" id="KW-0732">Signal</keyword>
<feature type="compositionally biased region" description="Pro residues" evidence="3">
    <location>
        <begin position="45"/>
        <end position="67"/>
    </location>
</feature>
<comment type="caution">
    <text evidence="6">The sequence shown here is derived from an EMBL/GenBank/DDBJ whole genome shotgun (WGS) entry which is preliminary data.</text>
</comment>
<dbReference type="InterPro" id="IPR029058">
    <property type="entry name" value="AB_hydrolase_fold"/>
</dbReference>
<evidence type="ECO:0000313" key="7">
    <source>
        <dbReference type="Proteomes" id="UP000549971"/>
    </source>
</evidence>
<dbReference type="PANTHER" id="PTHR22946">
    <property type="entry name" value="DIENELACTONE HYDROLASE DOMAIN-CONTAINING PROTEIN-RELATED"/>
    <property type="match status" value="1"/>
</dbReference>
<dbReference type="PANTHER" id="PTHR22946:SF9">
    <property type="entry name" value="POLYKETIDE TRANSFERASE AF380"/>
    <property type="match status" value="1"/>
</dbReference>
<dbReference type="Gene3D" id="3.40.50.1820">
    <property type="entry name" value="alpha/beta hydrolase"/>
    <property type="match status" value="1"/>
</dbReference>
<gene>
    <name evidence="6" type="ORF">HDA39_003057</name>
</gene>
<feature type="compositionally biased region" description="Low complexity" evidence="3">
    <location>
        <begin position="25"/>
        <end position="44"/>
    </location>
</feature>
<proteinExistence type="inferred from homology"/>
<dbReference type="GO" id="GO:0006508">
    <property type="term" value="P:proteolysis"/>
    <property type="evidence" value="ECO:0007669"/>
    <property type="project" value="InterPro"/>
</dbReference>
<feature type="domain" description="Peptidase S9 prolyl oligopeptidase catalytic" evidence="5">
    <location>
        <begin position="147"/>
        <end position="348"/>
    </location>
</feature>
<comment type="similarity">
    <text evidence="1">Belongs to the AB hydrolase superfamily.</text>
</comment>
<evidence type="ECO:0000313" key="6">
    <source>
        <dbReference type="EMBL" id="MBB5836323.1"/>
    </source>
</evidence>
<dbReference type="GO" id="GO:0052689">
    <property type="term" value="F:carboxylic ester hydrolase activity"/>
    <property type="evidence" value="ECO:0007669"/>
    <property type="project" value="UniProtKB-ARBA"/>
</dbReference>
<dbReference type="GO" id="GO:0004177">
    <property type="term" value="F:aminopeptidase activity"/>
    <property type="evidence" value="ECO:0007669"/>
    <property type="project" value="UniProtKB-KW"/>
</dbReference>
<keyword evidence="6" id="KW-0645">Protease</keyword>
<feature type="region of interest" description="Disordered" evidence="3">
    <location>
        <begin position="25"/>
        <end position="67"/>
    </location>
</feature>
<evidence type="ECO:0000256" key="1">
    <source>
        <dbReference type="ARBA" id="ARBA00008645"/>
    </source>
</evidence>
<dbReference type="PROSITE" id="PS51257">
    <property type="entry name" value="PROKAR_LIPOPROTEIN"/>
    <property type="match status" value="1"/>
</dbReference>
<evidence type="ECO:0000256" key="3">
    <source>
        <dbReference type="SAM" id="MobiDB-lite"/>
    </source>
</evidence>
<protein>
    <submittedName>
        <fullName evidence="6">Dipeptidyl aminopeptidase/acylaminoacyl peptidase</fullName>
    </submittedName>
</protein>
<evidence type="ECO:0000259" key="5">
    <source>
        <dbReference type="Pfam" id="PF00326"/>
    </source>
</evidence>
<feature type="signal peptide" evidence="4">
    <location>
        <begin position="1"/>
        <end position="20"/>
    </location>
</feature>
<feature type="chain" id="PRO_5039400640" evidence="4">
    <location>
        <begin position="21"/>
        <end position="351"/>
    </location>
</feature>
<evidence type="ECO:0000256" key="4">
    <source>
        <dbReference type="SAM" id="SignalP"/>
    </source>
</evidence>
<reference evidence="6 7" key="1">
    <citation type="submission" date="2020-08" db="EMBL/GenBank/DDBJ databases">
        <title>Sequencing the genomes of 1000 actinobacteria strains.</title>
        <authorList>
            <person name="Klenk H.-P."/>
        </authorList>
    </citation>
    <scope>NUCLEOTIDE SEQUENCE [LARGE SCALE GENOMIC DNA]</scope>
    <source>
        <strain evidence="6 7">DSM 28967</strain>
    </source>
</reference>
<dbReference type="Pfam" id="PF00326">
    <property type="entry name" value="Peptidase_S9"/>
    <property type="match status" value="1"/>
</dbReference>
<dbReference type="GO" id="GO:0008236">
    <property type="term" value="F:serine-type peptidase activity"/>
    <property type="evidence" value="ECO:0007669"/>
    <property type="project" value="InterPro"/>
</dbReference>
<dbReference type="SUPFAM" id="SSF53474">
    <property type="entry name" value="alpha/beta-Hydrolases"/>
    <property type="match status" value="1"/>
</dbReference>
<accession>A0A7W9J7H9</accession>
<sequence>MNRQMTWAGLAALGMTAAVACTTTDDAAPPASAPSTAVSSTPAPSSVPPTVEPSPPPPSTPAAPAPDPVSLQALAAKKFTGGPVKLGRVLARNPAYTRYFVTYPSGSLTISGILNVPSTPGPHPALVLNHGHIDLSIYTNGRGLMREQDYLARRGYVVLHTDYRNHAQSSKDPSSEVNLRLGYTEDAINAVLALRTSQYVDPARIGMLGRSMGGGVTYNALVTKPGLVKAAVVFAPVSSDAVDNFNRWTRPNTATAAAITRAHGSPTANPTFWRNLSAINFFDQAKDPLLIHHGTADSTCPIAWSTKTLAALKKAGAPASMYTYPGEEHAFGPAWPTSMARTVAFLKQNGL</sequence>
<dbReference type="InterPro" id="IPR001375">
    <property type="entry name" value="Peptidase_S9_cat"/>
</dbReference>
<dbReference type="RefSeq" id="WP_238356062.1">
    <property type="nucleotide sequence ID" value="NZ_JACHMY010000001.1"/>
</dbReference>
<keyword evidence="6" id="KW-0031">Aminopeptidase</keyword>
<dbReference type="InterPro" id="IPR050261">
    <property type="entry name" value="FrsA_esterase"/>
</dbReference>
<name>A0A7W9J7H9_9ACTN</name>
<dbReference type="Proteomes" id="UP000549971">
    <property type="component" value="Unassembled WGS sequence"/>
</dbReference>